<reference evidence="1 2" key="2">
    <citation type="journal article" date="2022" name="Mol. Ecol. Resour.">
        <title>The genomes of chicory, endive, great burdock and yacon provide insights into Asteraceae paleo-polyploidization history and plant inulin production.</title>
        <authorList>
            <person name="Fan W."/>
            <person name="Wang S."/>
            <person name="Wang H."/>
            <person name="Wang A."/>
            <person name="Jiang F."/>
            <person name="Liu H."/>
            <person name="Zhao H."/>
            <person name="Xu D."/>
            <person name="Zhang Y."/>
        </authorList>
    </citation>
    <scope>NUCLEOTIDE SEQUENCE [LARGE SCALE GENOMIC DNA]</scope>
    <source>
        <strain evidence="2">cv. Niubang</strain>
    </source>
</reference>
<dbReference type="Proteomes" id="UP001055879">
    <property type="component" value="Linkage Group LG05"/>
</dbReference>
<evidence type="ECO:0000313" key="1">
    <source>
        <dbReference type="EMBL" id="KAI3728774.1"/>
    </source>
</evidence>
<proteinExistence type="predicted"/>
<protein>
    <submittedName>
        <fullName evidence="1">Uncharacterized protein</fullName>
    </submittedName>
</protein>
<comment type="caution">
    <text evidence="1">The sequence shown here is derived from an EMBL/GenBank/DDBJ whole genome shotgun (WGS) entry which is preliminary data.</text>
</comment>
<evidence type="ECO:0000313" key="2">
    <source>
        <dbReference type="Proteomes" id="UP001055879"/>
    </source>
</evidence>
<accession>A0ACB9C3A9</accession>
<organism evidence="1 2">
    <name type="scientific">Arctium lappa</name>
    <name type="common">Greater burdock</name>
    <name type="synonym">Lappa major</name>
    <dbReference type="NCBI Taxonomy" id="4217"/>
    <lineage>
        <taxon>Eukaryota</taxon>
        <taxon>Viridiplantae</taxon>
        <taxon>Streptophyta</taxon>
        <taxon>Embryophyta</taxon>
        <taxon>Tracheophyta</taxon>
        <taxon>Spermatophyta</taxon>
        <taxon>Magnoliopsida</taxon>
        <taxon>eudicotyledons</taxon>
        <taxon>Gunneridae</taxon>
        <taxon>Pentapetalae</taxon>
        <taxon>asterids</taxon>
        <taxon>campanulids</taxon>
        <taxon>Asterales</taxon>
        <taxon>Asteraceae</taxon>
        <taxon>Carduoideae</taxon>
        <taxon>Cardueae</taxon>
        <taxon>Arctiinae</taxon>
        <taxon>Arctium</taxon>
    </lineage>
</organism>
<dbReference type="EMBL" id="CM042051">
    <property type="protein sequence ID" value="KAI3728774.1"/>
    <property type="molecule type" value="Genomic_DNA"/>
</dbReference>
<keyword evidence="2" id="KW-1185">Reference proteome</keyword>
<gene>
    <name evidence="1" type="ORF">L6452_17416</name>
</gene>
<sequence>MQENDTIQAKYCRTMARILKPPSGPKARISVNTNSGHRSTAADDVDYGLEEERAPDPTVDRSDWPELATDLNSRVTGLEYFVRDELTDLRRLIINGPSAEDIGVGPSRRPPSRRVWGHRSGSSSSFAHQNRDN</sequence>
<name>A0ACB9C3A9_ARCLA</name>
<reference evidence="2" key="1">
    <citation type="journal article" date="2022" name="Mol. Ecol. Resour.">
        <title>The genomes of chicory, endive, great burdock and yacon provide insights into Asteraceae palaeo-polyploidization history and plant inulin production.</title>
        <authorList>
            <person name="Fan W."/>
            <person name="Wang S."/>
            <person name="Wang H."/>
            <person name="Wang A."/>
            <person name="Jiang F."/>
            <person name="Liu H."/>
            <person name="Zhao H."/>
            <person name="Xu D."/>
            <person name="Zhang Y."/>
        </authorList>
    </citation>
    <scope>NUCLEOTIDE SEQUENCE [LARGE SCALE GENOMIC DNA]</scope>
    <source>
        <strain evidence="2">cv. Niubang</strain>
    </source>
</reference>